<organism evidence="2 3">
    <name type="scientific">Cochliobolus sativus</name>
    <name type="common">Common root rot and spot blotch fungus</name>
    <name type="synonym">Bipolaris sorokiniana</name>
    <dbReference type="NCBI Taxonomy" id="45130"/>
    <lineage>
        <taxon>Eukaryota</taxon>
        <taxon>Fungi</taxon>
        <taxon>Dikarya</taxon>
        <taxon>Ascomycota</taxon>
        <taxon>Pezizomycotina</taxon>
        <taxon>Dothideomycetes</taxon>
        <taxon>Pleosporomycetidae</taxon>
        <taxon>Pleosporales</taxon>
        <taxon>Pleosporineae</taxon>
        <taxon>Pleosporaceae</taxon>
        <taxon>Bipolaris</taxon>
    </lineage>
</organism>
<evidence type="ECO:0008006" key="4">
    <source>
        <dbReference type="Google" id="ProtNLM"/>
    </source>
</evidence>
<comment type="caution">
    <text evidence="2">The sequence shown here is derived from an EMBL/GenBank/DDBJ whole genome shotgun (WGS) entry which is preliminary data.</text>
</comment>
<evidence type="ECO:0000313" key="2">
    <source>
        <dbReference type="EMBL" id="KAF5847880.1"/>
    </source>
</evidence>
<proteinExistence type="predicted"/>
<sequence length="99" mass="10174">MPSINTLLLAALATVQAVQGATYPASGSSTYPKISEDGRCATNGATCLGSKFGDCCEANMKLANVVTAVAIATTVAEDATQCMENAPVQSRLALLRHLL</sequence>
<keyword evidence="1" id="KW-0732">Signal</keyword>
<evidence type="ECO:0000256" key="1">
    <source>
        <dbReference type="SAM" id="SignalP"/>
    </source>
</evidence>
<accession>A0A8H5ZGX5</accession>
<dbReference type="Proteomes" id="UP000624244">
    <property type="component" value="Unassembled WGS sequence"/>
</dbReference>
<feature type="chain" id="PRO_5034075253" description="Hydrophobin" evidence="1">
    <location>
        <begin position="21"/>
        <end position="99"/>
    </location>
</feature>
<protein>
    <recommendedName>
        <fullName evidence="4">Hydrophobin</fullName>
    </recommendedName>
</protein>
<reference evidence="2" key="1">
    <citation type="submission" date="2019-11" db="EMBL/GenBank/DDBJ databases">
        <title>Bipolaris sorokiniana Genome sequencing.</title>
        <authorList>
            <person name="Wang H."/>
        </authorList>
    </citation>
    <scope>NUCLEOTIDE SEQUENCE</scope>
</reference>
<gene>
    <name evidence="2" type="ORF">GGP41_009092</name>
</gene>
<evidence type="ECO:0000313" key="3">
    <source>
        <dbReference type="Proteomes" id="UP000624244"/>
    </source>
</evidence>
<name>A0A8H5ZGX5_COCSA</name>
<dbReference type="EMBL" id="WNKQ01000012">
    <property type="protein sequence ID" value="KAF5847880.1"/>
    <property type="molecule type" value="Genomic_DNA"/>
</dbReference>
<feature type="signal peptide" evidence="1">
    <location>
        <begin position="1"/>
        <end position="20"/>
    </location>
</feature>
<dbReference type="AlphaFoldDB" id="A0A8H5ZGX5"/>